<dbReference type="AlphaFoldDB" id="A0A6N2NK01"/>
<dbReference type="GO" id="GO:0009451">
    <property type="term" value="P:RNA modification"/>
    <property type="evidence" value="ECO:0007669"/>
    <property type="project" value="InterPro"/>
</dbReference>
<gene>
    <name evidence="1" type="ORF">SVIM_LOCUS505721</name>
</gene>
<sequence>MENSYASLSLCSEMGLSGATPNDFTFSLNLKACGLLNSLDIGRQTHDIRVRTEFDMEESLVGNSTCSQTMEESLKPPHNEGLHCLKEGNQTHAFSIPSGLLYSVNTAIAGADISENFRCVSEVWNDRRSREIPARNVISWTFMITGYFPCGLERNAIR</sequence>
<reference evidence="1" key="1">
    <citation type="submission" date="2019-03" db="EMBL/GenBank/DDBJ databases">
        <authorList>
            <person name="Mank J."/>
            <person name="Almeida P."/>
        </authorList>
    </citation>
    <scope>NUCLEOTIDE SEQUENCE</scope>
    <source>
        <strain evidence="1">78183</strain>
    </source>
</reference>
<protein>
    <submittedName>
        <fullName evidence="1">Uncharacterized protein</fullName>
    </submittedName>
</protein>
<evidence type="ECO:0000313" key="1">
    <source>
        <dbReference type="EMBL" id="VFU65759.1"/>
    </source>
</evidence>
<organism evidence="1">
    <name type="scientific">Salix viminalis</name>
    <name type="common">Common osier</name>
    <name type="synonym">Basket willow</name>
    <dbReference type="NCBI Taxonomy" id="40686"/>
    <lineage>
        <taxon>Eukaryota</taxon>
        <taxon>Viridiplantae</taxon>
        <taxon>Streptophyta</taxon>
        <taxon>Embryophyta</taxon>
        <taxon>Tracheophyta</taxon>
        <taxon>Spermatophyta</taxon>
        <taxon>Magnoliopsida</taxon>
        <taxon>eudicotyledons</taxon>
        <taxon>Gunneridae</taxon>
        <taxon>Pentapetalae</taxon>
        <taxon>rosids</taxon>
        <taxon>fabids</taxon>
        <taxon>Malpighiales</taxon>
        <taxon>Salicaceae</taxon>
        <taxon>Saliceae</taxon>
        <taxon>Salix</taxon>
    </lineage>
</organism>
<dbReference type="InterPro" id="IPR046960">
    <property type="entry name" value="PPR_At4g14850-like_plant"/>
</dbReference>
<proteinExistence type="predicted"/>
<dbReference type="EMBL" id="CAADRP010002307">
    <property type="protein sequence ID" value="VFU65759.1"/>
    <property type="molecule type" value="Genomic_DNA"/>
</dbReference>
<name>A0A6N2NK01_SALVM</name>
<dbReference type="PANTHER" id="PTHR47926">
    <property type="entry name" value="PENTATRICOPEPTIDE REPEAT-CONTAINING PROTEIN"/>
    <property type="match status" value="1"/>
</dbReference>
<accession>A0A6N2NK01</accession>
<dbReference type="GO" id="GO:0003723">
    <property type="term" value="F:RNA binding"/>
    <property type="evidence" value="ECO:0007669"/>
    <property type="project" value="InterPro"/>
</dbReference>